<dbReference type="RefSeq" id="WP_042229939.1">
    <property type="nucleotide sequence ID" value="NZ_CP026520.1"/>
</dbReference>
<dbReference type="AlphaFoldDB" id="A0A410X4X4"/>
<dbReference type="CDD" id="cd16359">
    <property type="entry name" value="VOC_BsCatE_like_C"/>
    <property type="match status" value="1"/>
</dbReference>
<dbReference type="InterPro" id="IPR004360">
    <property type="entry name" value="Glyas_Fos-R_dOase_dom"/>
</dbReference>
<dbReference type="Gene3D" id="3.10.180.10">
    <property type="entry name" value="2,3-Dihydroxybiphenyl 1,2-Dioxygenase, domain 1"/>
    <property type="match status" value="2"/>
</dbReference>
<dbReference type="Pfam" id="PF00903">
    <property type="entry name" value="Glyoxalase"/>
    <property type="match status" value="2"/>
</dbReference>
<dbReference type="PANTHER" id="PTHR43279">
    <property type="entry name" value="CATECHOL-2,3-DIOXYGENASE"/>
    <property type="match status" value="1"/>
</dbReference>
<dbReference type="PROSITE" id="PS00934">
    <property type="entry name" value="GLYOXALASE_I_1"/>
    <property type="match status" value="1"/>
</dbReference>
<reference evidence="3 6" key="2">
    <citation type="submission" date="2022-05" db="EMBL/GenBank/DDBJ databases">
        <title>Genome Sequencing of Bee-Associated Microbes.</title>
        <authorList>
            <person name="Dunlap C."/>
        </authorList>
    </citation>
    <scope>NUCLEOTIDE SEQUENCE [LARGE SCALE GENOMIC DNA]</scope>
    <source>
        <strain evidence="3 6">NRRL B-23120</strain>
    </source>
</reference>
<dbReference type="Proteomes" id="UP000288943">
    <property type="component" value="Chromosome"/>
</dbReference>
<feature type="domain" description="VOC" evidence="2">
    <location>
        <begin position="10"/>
        <end position="127"/>
    </location>
</feature>
<dbReference type="EMBL" id="JAMDMJ010000008">
    <property type="protein sequence ID" value="MCY9595702.1"/>
    <property type="molecule type" value="Genomic_DNA"/>
</dbReference>
<evidence type="ECO:0000313" key="5">
    <source>
        <dbReference type="Proteomes" id="UP000288943"/>
    </source>
</evidence>
<evidence type="ECO:0000256" key="1">
    <source>
        <dbReference type="ARBA" id="ARBA00022723"/>
    </source>
</evidence>
<evidence type="ECO:0000313" key="6">
    <source>
        <dbReference type="Proteomes" id="UP001527202"/>
    </source>
</evidence>
<evidence type="ECO:0000259" key="2">
    <source>
        <dbReference type="PROSITE" id="PS51819"/>
    </source>
</evidence>
<dbReference type="EMBL" id="CP026520">
    <property type="protein sequence ID" value="QAV21655.1"/>
    <property type="molecule type" value="Genomic_DNA"/>
</dbReference>
<sequence>MTPVIDPRTEIGYVHIKVGSLSRSLPFYQDVIGLKLLKRDGAFAELTADGKKPLVILEELPGAAKAPKRGYAGLYHFAILLPGRKELGFALRSLIRSGIEVGQGDHLVSEALYLDDPDGNGIEIYADRPRETWRKDANGHYVMATDPVDWESLLELAGEEPWSGMPAGTQIGHVHFHVTDLRAAEAFYCSLLGFEITLRFGPAALFVAAGGYHHHIGLNTWAGAGAPPAPANAAGIRWFTVVLPDNGELERILARLREGSVDAVSREDGWLVTDPSGIGVMLTVRD</sequence>
<dbReference type="InterPro" id="IPR029068">
    <property type="entry name" value="Glyas_Bleomycin-R_OHBP_Dase"/>
</dbReference>
<proteinExistence type="predicted"/>
<dbReference type="KEGG" id="pchi:PC41400_07190"/>
<evidence type="ECO:0000313" key="4">
    <source>
        <dbReference type="EMBL" id="QAV21655.1"/>
    </source>
</evidence>
<name>A0A410X4X4_9BACL</name>
<dbReference type="GeneID" id="95374603"/>
<dbReference type="PANTHER" id="PTHR43279:SF1">
    <property type="entry name" value="CATECHOL-2,3-DIOXYGENASE"/>
    <property type="match status" value="1"/>
</dbReference>
<dbReference type="OrthoDB" id="9792626at2"/>
<keyword evidence="6" id="KW-1185">Reference proteome</keyword>
<dbReference type="InterPro" id="IPR037523">
    <property type="entry name" value="VOC_core"/>
</dbReference>
<dbReference type="InterPro" id="IPR018146">
    <property type="entry name" value="Glyoxalase_1_CS"/>
</dbReference>
<dbReference type="GO" id="GO:0046872">
    <property type="term" value="F:metal ion binding"/>
    <property type="evidence" value="ECO:0007669"/>
    <property type="project" value="UniProtKB-KW"/>
</dbReference>
<dbReference type="Proteomes" id="UP001527202">
    <property type="component" value="Unassembled WGS sequence"/>
</dbReference>
<dbReference type="PROSITE" id="PS51819">
    <property type="entry name" value="VOC"/>
    <property type="match status" value="2"/>
</dbReference>
<dbReference type="SUPFAM" id="SSF54593">
    <property type="entry name" value="Glyoxalase/Bleomycin resistance protein/Dihydroxybiphenyl dioxygenase"/>
    <property type="match status" value="2"/>
</dbReference>
<keyword evidence="1" id="KW-0479">Metal-binding</keyword>
<protein>
    <submittedName>
        <fullName evidence="4">Glyoxalase</fullName>
    </submittedName>
    <submittedName>
        <fullName evidence="3">VOC family protein</fullName>
    </submittedName>
</protein>
<dbReference type="CDD" id="cd07255">
    <property type="entry name" value="VOC_BsCatE_like_N"/>
    <property type="match status" value="1"/>
</dbReference>
<organism evidence="4 5">
    <name type="scientific">Paenibacillus chitinolyticus</name>
    <dbReference type="NCBI Taxonomy" id="79263"/>
    <lineage>
        <taxon>Bacteria</taxon>
        <taxon>Bacillati</taxon>
        <taxon>Bacillota</taxon>
        <taxon>Bacilli</taxon>
        <taxon>Bacillales</taxon>
        <taxon>Paenibacillaceae</taxon>
        <taxon>Paenibacillus</taxon>
    </lineage>
</organism>
<reference evidence="4 5" key="1">
    <citation type="submission" date="2018-01" db="EMBL/GenBank/DDBJ databases">
        <title>The whole genome sequencing and assembly of Paenibacillus chitinolyticus KCCM 41400 strain.</title>
        <authorList>
            <person name="Kim J.-Y."/>
            <person name="Park M.-K."/>
            <person name="Lee Y.-J."/>
            <person name="Yi H."/>
            <person name="Bahn Y.-S."/>
            <person name="Kim J.F."/>
            <person name="Lee D.-W."/>
        </authorList>
    </citation>
    <scope>NUCLEOTIDE SEQUENCE [LARGE SCALE GENOMIC DNA]</scope>
    <source>
        <strain evidence="4 5">KCCM 41400</strain>
    </source>
</reference>
<accession>A0A410X4X4</accession>
<gene>
    <name evidence="3" type="ORF">M5X16_07950</name>
    <name evidence="4" type="ORF">PC41400_07190</name>
</gene>
<dbReference type="GO" id="GO:0004462">
    <property type="term" value="F:lactoylglutathione lyase activity"/>
    <property type="evidence" value="ECO:0007669"/>
    <property type="project" value="InterPro"/>
</dbReference>
<feature type="domain" description="VOC" evidence="2">
    <location>
        <begin position="170"/>
        <end position="286"/>
    </location>
</feature>
<evidence type="ECO:0000313" key="3">
    <source>
        <dbReference type="EMBL" id="MCY9595702.1"/>
    </source>
</evidence>